<dbReference type="EMBL" id="GDQN01004542">
    <property type="protein sequence ID" value="JAT86512.1"/>
    <property type="molecule type" value="Transcribed_RNA"/>
</dbReference>
<evidence type="ECO:0000256" key="1">
    <source>
        <dbReference type="SAM" id="MobiDB-lite"/>
    </source>
</evidence>
<evidence type="ECO:0000313" key="3">
    <source>
        <dbReference type="EMBL" id="JAT86512.1"/>
    </source>
</evidence>
<reference evidence="3" key="1">
    <citation type="submission" date="2015-09" db="EMBL/GenBank/DDBJ databases">
        <title>De novo assembly of Pectinophora gossypiella (Pink Bollworm) gut transcriptome.</title>
        <authorList>
            <person name="Tassone E.E."/>
        </authorList>
    </citation>
    <scope>NUCLEOTIDE SEQUENCE</scope>
</reference>
<feature type="compositionally biased region" description="Gly residues" evidence="1">
    <location>
        <begin position="93"/>
        <end position="109"/>
    </location>
</feature>
<proteinExistence type="predicted"/>
<feature type="signal peptide" evidence="2">
    <location>
        <begin position="1"/>
        <end position="16"/>
    </location>
</feature>
<feature type="compositionally biased region" description="Low complexity" evidence="1">
    <location>
        <begin position="67"/>
        <end position="92"/>
    </location>
</feature>
<gene>
    <name evidence="3" type="ORF">g.18845</name>
</gene>
<organism evidence="3">
    <name type="scientific">Pectinophora gossypiella</name>
    <name type="common">Cotton pink bollworm</name>
    <name type="synonym">Depressaria gossypiella</name>
    <dbReference type="NCBI Taxonomy" id="13191"/>
    <lineage>
        <taxon>Eukaryota</taxon>
        <taxon>Metazoa</taxon>
        <taxon>Ecdysozoa</taxon>
        <taxon>Arthropoda</taxon>
        <taxon>Hexapoda</taxon>
        <taxon>Insecta</taxon>
        <taxon>Pterygota</taxon>
        <taxon>Neoptera</taxon>
        <taxon>Endopterygota</taxon>
        <taxon>Lepidoptera</taxon>
        <taxon>Glossata</taxon>
        <taxon>Ditrysia</taxon>
        <taxon>Gelechioidea</taxon>
        <taxon>Gelechiidae</taxon>
        <taxon>Apatetrinae</taxon>
        <taxon>Pectinophora</taxon>
    </lineage>
</organism>
<protein>
    <submittedName>
        <fullName evidence="3">Uncharacterized protein</fullName>
    </submittedName>
</protein>
<feature type="region of interest" description="Disordered" evidence="1">
    <location>
        <begin position="15"/>
        <end position="109"/>
    </location>
</feature>
<keyword evidence="2" id="KW-0732">Signal</keyword>
<feature type="compositionally biased region" description="Polar residues" evidence="1">
    <location>
        <begin position="36"/>
        <end position="64"/>
    </location>
</feature>
<evidence type="ECO:0000256" key="2">
    <source>
        <dbReference type="SAM" id="SignalP"/>
    </source>
</evidence>
<name>A0A1E1WHQ3_PECGO</name>
<accession>A0A1E1WHQ3</accession>
<feature type="non-terminal residue" evidence="3">
    <location>
        <position position="109"/>
    </location>
</feature>
<feature type="chain" id="PRO_5009115384" evidence="2">
    <location>
        <begin position="17"/>
        <end position="109"/>
    </location>
</feature>
<sequence length="109" mass="11341">MKVFITLALLIVAINARPDGDSNDDSNSSPVKQAMVQIQETKQVASGSHITQISQPTQVGSQKSKGNDNQGNSNGNHDGQGNDNQGNDNQGQGNQGHGNQGHGNQGHGN</sequence>
<dbReference type="AlphaFoldDB" id="A0A1E1WHQ3"/>